<feature type="transmembrane region" description="Helical" evidence="2">
    <location>
        <begin position="155"/>
        <end position="175"/>
    </location>
</feature>
<dbReference type="Proteomes" id="UP000827549">
    <property type="component" value="Chromosome 5"/>
</dbReference>
<feature type="compositionally biased region" description="Basic and acidic residues" evidence="1">
    <location>
        <begin position="360"/>
        <end position="376"/>
    </location>
</feature>
<feature type="compositionally biased region" description="Pro residues" evidence="1">
    <location>
        <begin position="204"/>
        <end position="231"/>
    </location>
</feature>
<proteinExistence type="predicted"/>
<keyword evidence="2" id="KW-1133">Transmembrane helix</keyword>
<feature type="region of interest" description="Disordered" evidence="1">
    <location>
        <begin position="360"/>
        <end position="387"/>
    </location>
</feature>
<keyword evidence="4" id="KW-1185">Reference proteome</keyword>
<evidence type="ECO:0000256" key="2">
    <source>
        <dbReference type="SAM" id="Phobius"/>
    </source>
</evidence>
<accession>A0AAF1BNW4</accession>
<feature type="region of interest" description="Disordered" evidence="1">
    <location>
        <begin position="195"/>
        <end position="241"/>
    </location>
</feature>
<dbReference type="RefSeq" id="XP_062629650.1">
    <property type="nucleotide sequence ID" value="XM_062773666.1"/>
</dbReference>
<protein>
    <submittedName>
        <fullName evidence="3">Uncharacterized protein</fullName>
    </submittedName>
</protein>
<keyword evidence="2" id="KW-0472">Membrane</keyword>
<evidence type="ECO:0000256" key="1">
    <source>
        <dbReference type="SAM" id="MobiDB-lite"/>
    </source>
</evidence>
<feature type="compositionally biased region" description="Low complexity" evidence="1">
    <location>
        <begin position="232"/>
        <end position="241"/>
    </location>
</feature>
<keyword evidence="2" id="KW-0812">Transmembrane</keyword>
<organism evidence="3 4">
    <name type="scientific">Vanrija pseudolonga</name>
    <dbReference type="NCBI Taxonomy" id="143232"/>
    <lineage>
        <taxon>Eukaryota</taxon>
        <taxon>Fungi</taxon>
        <taxon>Dikarya</taxon>
        <taxon>Basidiomycota</taxon>
        <taxon>Agaricomycotina</taxon>
        <taxon>Tremellomycetes</taxon>
        <taxon>Trichosporonales</taxon>
        <taxon>Trichosporonaceae</taxon>
        <taxon>Vanrija</taxon>
    </lineage>
</organism>
<sequence>MTTTQRTLPTTQPYWDAEDQLVIPGGHRLTLTTREADEECRGLAKNNRSEVKVVGIGGGDYLVARSVAEGQVFVWPEGRAGLSKGNTLIVGTDALTREGYATVRDARAAARANLRAEERMGRIAAAAVLAALVPLVVVIAVAARLLPPPTGSLEFLILVLSVLAIGPAMIVFLSADKDSGDTIFDDRTWVEPRDLSRALATPRPVTPALPPSPSPSPSRSPSPCPSSPTSPSPSWSISSSASPSFPSSLPSTASSPHLGDAELSLLAAMCKTMAKLAGVISRNERERKAFVDAHSRLTDRAARKVFSKQLAAKDADWDTPRLLVDQYEQLASMVKSGVYTAVEGKSRLWSLDLKAKQLLDKDERRAAQERRRELPHPRQPSRIPRLK</sequence>
<dbReference type="EMBL" id="CP086718">
    <property type="protein sequence ID" value="WOO83624.1"/>
    <property type="molecule type" value="Genomic_DNA"/>
</dbReference>
<reference evidence="3" key="1">
    <citation type="submission" date="2023-10" db="EMBL/GenBank/DDBJ databases">
        <authorList>
            <person name="Noh H."/>
        </authorList>
    </citation>
    <scope>NUCLEOTIDE SEQUENCE</scope>
    <source>
        <strain evidence="3">DUCC4014</strain>
    </source>
</reference>
<name>A0AAF1BNW4_9TREE</name>
<dbReference type="AlphaFoldDB" id="A0AAF1BNW4"/>
<dbReference type="GeneID" id="87810318"/>
<gene>
    <name evidence="3" type="ORF">LOC62_05G007144</name>
</gene>
<evidence type="ECO:0000313" key="3">
    <source>
        <dbReference type="EMBL" id="WOO83624.1"/>
    </source>
</evidence>
<feature type="transmembrane region" description="Helical" evidence="2">
    <location>
        <begin position="123"/>
        <end position="143"/>
    </location>
</feature>
<evidence type="ECO:0000313" key="4">
    <source>
        <dbReference type="Proteomes" id="UP000827549"/>
    </source>
</evidence>